<feature type="compositionally biased region" description="Basic and acidic residues" evidence="1">
    <location>
        <begin position="129"/>
        <end position="140"/>
    </location>
</feature>
<feature type="signal peptide" evidence="2">
    <location>
        <begin position="1"/>
        <end position="16"/>
    </location>
</feature>
<evidence type="ECO:0000313" key="3">
    <source>
        <dbReference type="EMBL" id="SMD46735.1"/>
    </source>
</evidence>
<name>A0A482Z9F3_9ARAC</name>
<dbReference type="EMBL" id="HAGS01000105">
    <property type="protein sequence ID" value="SMD46735.1"/>
    <property type="molecule type" value="Transcribed_RNA"/>
</dbReference>
<protein>
    <submittedName>
        <fullName evidence="3">U38-Lycotoxin-Lsp1c_1</fullName>
    </submittedName>
</protein>
<feature type="region of interest" description="Disordered" evidence="1">
    <location>
        <begin position="103"/>
        <end position="140"/>
    </location>
</feature>
<reference evidence="3" key="1">
    <citation type="submission" date="2017-03" db="EMBL/GenBank/DDBJ databases">
        <authorList>
            <person name="QRISCLOUD D."/>
        </authorList>
    </citation>
    <scope>NUCLEOTIDE SEQUENCE</scope>
</reference>
<sequence>MKILFVLISILYSVHCFTSEEVVGSSYLANELEAVEDTNSDQNVVSEPMREEERSCADMGQDCKDDCDCCLNIARCNCWFGKYFCSCTFGNYQTCQAKKGKCKRNRPQRCPRYKHQPQEGIRKNLKKSQATERNDSRLVN</sequence>
<keyword evidence="2" id="KW-0732">Signal</keyword>
<accession>A0A482Z9F3</accession>
<reference evidence="3" key="2">
    <citation type="submission" date="2019-04" db="EMBL/GenBank/DDBJ databases">
        <title>Unravelling the molecular evolution of spider venoms.</title>
        <authorList>
            <person name="Pineda S."/>
        </authorList>
    </citation>
    <scope>NUCLEOTIDE SEQUENCE</scope>
</reference>
<organism evidence="3">
    <name type="scientific">Lycosa sp. SGP-2016</name>
    <dbReference type="NCBI Taxonomy" id="1905177"/>
    <lineage>
        <taxon>Eukaryota</taxon>
        <taxon>Metazoa</taxon>
        <taxon>Ecdysozoa</taxon>
        <taxon>Arthropoda</taxon>
        <taxon>Chelicerata</taxon>
        <taxon>Arachnida</taxon>
        <taxon>Araneae</taxon>
        <taxon>Araneomorphae</taxon>
        <taxon>Entelegynae</taxon>
        <taxon>Lycosoidea</taxon>
        <taxon>Lycosidae</taxon>
        <taxon>Lycosa</taxon>
    </lineage>
</organism>
<feature type="chain" id="PRO_5019731089" evidence="2">
    <location>
        <begin position="17"/>
        <end position="140"/>
    </location>
</feature>
<evidence type="ECO:0000256" key="1">
    <source>
        <dbReference type="SAM" id="MobiDB-lite"/>
    </source>
</evidence>
<feature type="compositionally biased region" description="Basic residues" evidence="1">
    <location>
        <begin position="103"/>
        <end position="115"/>
    </location>
</feature>
<proteinExistence type="predicted"/>
<dbReference type="AlphaFoldDB" id="A0A482Z9F3"/>
<evidence type="ECO:0000256" key="2">
    <source>
        <dbReference type="SAM" id="SignalP"/>
    </source>
</evidence>